<dbReference type="EMBL" id="CP064786">
    <property type="protein sequence ID" value="QSG03384.1"/>
    <property type="molecule type" value="Genomic_DNA"/>
</dbReference>
<keyword evidence="1" id="KW-0812">Transmembrane</keyword>
<evidence type="ECO:0000313" key="3">
    <source>
        <dbReference type="Proteomes" id="UP000663586"/>
    </source>
</evidence>
<keyword evidence="1" id="KW-0472">Membrane</keyword>
<accession>A0A897MS45</accession>
<organism evidence="2 3">
    <name type="scientific">Natranaeroarchaeum sulfidigenes</name>
    <dbReference type="NCBI Taxonomy" id="2784880"/>
    <lineage>
        <taxon>Archaea</taxon>
        <taxon>Methanobacteriati</taxon>
        <taxon>Methanobacteriota</taxon>
        <taxon>Stenosarchaea group</taxon>
        <taxon>Halobacteria</taxon>
        <taxon>Halobacteriales</taxon>
        <taxon>Natronoarchaeaceae</taxon>
        <taxon>Natranaeroarchaeum</taxon>
    </lineage>
</organism>
<dbReference type="AlphaFoldDB" id="A0A897MS45"/>
<feature type="transmembrane region" description="Helical" evidence="1">
    <location>
        <begin position="51"/>
        <end position="72"/>
    </location>
</feature>
<gene>
    <name evidence="2" type="ORF">AArcS_2187</name>
</gene>
<evidence type="ECO:0000256" key="1">
    <source>
        <dbReference type="SAM" id="Phobius"/>
    </source>
</evidence>
<reference evidence="2" key="1">
    <citation type="submission" date="2020-11" db="EMBL/GenBank/DDBJ databases">
        <title>Carbohydrate-dependent, anaerobic sulfur respiration: A novel catabolism in halophilic archaea.</title>
        <authorList>
            <person name="Sorokin D.Y."/>
            <person name="Messina E."/>
            <person name="Smedile F."/>
            <person name="La Cono V."/>
            <person name="Hallsworth J.E."/>
            <person name="Yakimov M.M."/>
        </authorList>
    </citation>
    <scope>NUCLEOTIDE SEQUENCE</scope>
    <source>
        <strain evidence="2">AArc-S</strain>
    </source>
</reference>
<protein>
    <submittedName>
        <fullName evidence="2">Uncharacterized protein</fullName>
    </submittedName>
</protein>
<proteinExistence type="predicted"/>
<name>A0A897MS45_9EURY</name>
<dbReference type="KEGG" id="hara:AArcS_2187"/>
<sequence>MDTADSFGERFWKHVCAYKPIWFGLLGVNVILLALAAFSLVFGSYDEYTRGIMILNLLIIGPTTVLCLYVVYRCSTRDV</sequence>
<feature type="transmembrane region" description="Helical" evidence="1">
    <location>
        <begin position="21"/>
        <end position="45"/>
    </location>
</feature>
<dbReference type="Proteomes" id="UP000663586">
    <property type="component" value="Chromosome"/>
</dbReference>
<keyword evidence="1" id="KW-1133">Transmembrane helix</keyword>
<keyword evidence="3" id="KW-1185">Reference proteome</keyword>
<evidence type="ECO:0000313" key="2">
    <source>
        <dbReference type="EMBL" id="QSG03384.1"/>
    </source>
</evidence>